<protein>
    <recommendedName>
        <fullName evidence="3">MmcQ/YjbR family DNA-binding protein</fullName>
    </recommendedName>
</protein>
<dbReference type="InterPro" id="IPR038056">
    <property type="entry name" value="YjbR-like_sf"/>
</dbReference>
<accession>A0A0D6B1M3</accession>
<dbReference type="Gene3D" id="3.90.1150.30">
    <property type="match status" value="1"/>
</dbReference>
<sequence length="121" mass="13019">MTETSDLPMTEDALCAFCDALPGATRSQPFGPGIEVWKIGGKIFALMAPGSGRISVKCADPEFAAMLIETGRAQKAPYLPRGGWISVGFGAQDTDEMAHRLRESHATVRASLPRRVREGLD</sequence>
<evidence type="ECO:0008006" key="3">
    <source>
        <dbReference type="Google" id="ProtNLM"/>
    </source>
</evidence>
<dbReference type="AlphaFoldDB" id="A0A0D6B1M3"/>
<gene>
    <name evidence="1" type="ORF">NHU_01446</name>
</gene>
<evidence type="ECO:0000313" key="2">
    <source>
        <dbReference type="Proteomes" id="UP000064912"/>
    </source>
</evidence>
<reference evidence="1 2" key="1">
    <citation type="submission" date="2015-02" db="EMBL/GenBank/DDBJ databases">
        <title>Genome sequene of Rhodovulum sulfidophilum DSM 2351.</title>
        <authorList>
            <person name="Nagao N."/>
        </authorList>
    </citation>
    <scope>NUCLEOTIDE SEQUENCE [LARGE SCALE GENOMIC DNA]</scope>
    <source>
        <strain evidence="1 2">DSM 2351</strain>
    </source>
</reference>
<dbReference type="Pfam" id="PF04237">
    <property type="entry name" value="YjbR"/>
    <property type="match status" value="1"/>
</dbReference>
<dbReference type="SUPFAM" id="SSF142906">
    <property type="entry name" value="YjbR-like"/>
    <property type="match status" value="1"/>
</dbReference>
<dbReference type="EMBL" id="AP014800">
    <property type="protein sequence ID" value="BAQ68604.1"/>
    <property type="molecule type" value="Genomic_DNA"/>
</dbReference>
<name>A0A0D6B1M3_RHOSU</name>
<proteinExistence type="predicted"/>
<dbReference type="InterPro" id="IPR058532">
    <property type="entry name" value="YjbR/MT2646/Rv2570-like"/>
</dbReference>
<dbReference type="KEGG" id="rsu:NHU_01446"/>
<dbReference type="eggNOG" id="COG2315">
    <property type="taxonomic scope" value="Bacteria"/>
</dbReference>
<organism evidence="1 2">
    <name type="scientific">Rhodovulum sulfidophilum</name>
    <name type="common">Rhodobacter sulfidophilus</name>
    <dbReference type="NCBI Taxonomy" id="35806"/>
    <lineage>
        <taxon>Bacteria</taxon>
        <taxon>Pseudomonadati</taxon>
        <taxon>Pseudomonadota</taxon>
        <taxon>Alphaproteobacteria</taxon>
        <taxon>Rhodobacterales</taxon>
        <taxon>Paracoccaceae</taxon>
        <taxon>Rhodovulum</taxon>
    </lineage>
</organism>
<dbReference type="Proteomes" id="UP000064912">
    <property type="component" value="Chromosome"/>
</dbReference>
<evidence type="ECO:0000313" key="1">
    <source>
        <dbReference type="EMBL" id="BAQ68604.1"/>
    </source>
</evidence>
<dbReference type="PATRIC" id="fig|35806.4.peg.1491"/>